<dbReference type="SMART" id="SM00852">
    <property type="entry name" value="MoCF_biosynth"/>
    <property type="match status" value="1"/>
</dbReference>
<evidence type="ECO:0000256" key="1">
    <source>
        <dbReference type="ARBA" id="ARBA00022842"/>
    </source>
</evidence>
<dbReference type="InterPro" id="IPR001453">
    <property type="entry name" value="MoaB/Mog_dom"/>
</dbReference>
<dbReference type="AlphaFoldDB" id="A0A285UMD0"/>
<sequence length="543" mass="56607">MIFGDMPAGSAAGAILAHGIRADAVSLSKGHRLSEDDCRRLVQAGVQTVIAVRLEPGDLDEDAAARRLAEAIGRDHMRLSAASTGRVNLHAAADGLFLADRTVIDRFNRIDPAITLATLPDHASVRPGDMVATIKIIPLAVPQEIVERAAATLTGTDALLVRPFRPHRVGLVATVLPNLKPSVMDKTRLLLESRLSPSGSRLSNEVRVPHEAGALADALVKAALADELVIVFGASAVSDRDDVIPAAIQRAGGRVEHVGMPVDPGNLLVLGYIGATPVIGAPGCARSPKENGFDWVLARILAGEKPDRSVLTGMGVGGLLAEIPSRPRPRDAREGSRQGGAQADRVAILVLAAGQARRMGSSGKHKLLAEFDGRPLVRRSVDAALAAGAERVVVVTGHRAQEVEAAISGLPVRIVRNALHEDGMSTSLNAGMAAVETECGAVLVHLADMPRVSSEDLRLLLAAFRKAGGNVIVRAVSDGKRGNPVILPHSTFAAVRKLSGDVGARQIIETSGVPVIDVEIGPAAHFDVDTPEAVAGAGGVLRD</sequence>
<dbReference type="RefSeq" id="WP_097140930.1">
    <property type="nucleotide sequence ID" value="NZ_OBQD01000010.1"/>
</dbReference>
<gene>
    <name evidence="4" type="ORF">SAMN05892877_11066</name>
</gene>
<dbReference type="PANTHER" id="PTHR43777:SF1">
    <property type="entry name" value="MOLYBDENUM COFACTOR CYTIDYLYLTRANSFERASE"/>
    <property type="match status" value="1"/>
</dbReference>
<dbReference type="OrthoDB" id="9779263at2"/>
<dbReference type="SUPFAM" id="SSF53218">
    <property type="entry name" value="Molybdenum cofactor biosynthesis proteins"/>
    <property type="match status" value="1"/>
</dbReference>
<evidence type="ECO:0000256" key="2">
    <source>
        <dbReference type="SAM" id="MobiDB-lite"/>
    </source>
</evidence>
<keyword evidence="1" id="KW-0460">Magnesium</keyword>
<accession>A0A285UMD0</accession>
<keyword evidence="4" id="KW-0548">Nucleotidyltransferase</keyword>
<dbReference type="Proteomes" id="UP000219167">
    <property type="component" value="Unassembled WGS sequence"/>
</dbReference>
<dbReference type="InterPro" id="IPR012184">
    <property type="entry name" value="Bifunc_Mopterin-bd"/>
</dbReference>
<feature type="region of interest" description="Disordered" evidence="2">
    <location>
        <begin position="321"/>
        <end position="341"/>
    </location>
</feature>
<evidence type="ECO:0000313" key="4">
    <source>
        <dbReference type="EMBL" id="SOC42558.1"/>
    </source>
</evidence>
<evidence type="ECO:0000313" key="5">
    <source>
        <dbReference type="Proteomes" id="UP000219167"/>
    </source>
</evidence>
<dbReference type="CDD" id="cd04182">
    <property type="entry name" value="GT_2_like_f"/>
    <property type="match status" value="1"/>
</dbReference>
<dbReference type="SUPFAM" id="SSF53448">
    <property type="entry name" value="Nucleotide-diphospho-sugar transferases"/>
    <property type="match status" value="1"/>
</dbReference>
<keyword evidence="4" id="KW-0808">Transferase</keyword>
<keyword evidence="5" id="KW-1185">Reference proteome</keyword>
<dbReference type="GO" id="GO:0016779">
    <property type="term" value="F:nucleotidyltransferase activity"/>
    <property type="evidence" value="ECO:0007669"/>
    <property type="project" value="UniProtKB-KW"/>
</dbReference>
<dbReference type="InterPro" id="IPR036425">
    <property type="entry name" value="MoaB/Mog-like_dom_sf"/>
</dbReference>
<proteinExistence type="predicted"/>
<dbReference type="InterPro" id="IPR029044">
    <property type="entry name" value="Nucleotide-diphossugar_trans"/>
</dbReference>
<dbReference type="Gene3D" id="3.40.980.10">
    <property type="entry name" value="MoaB/Mog-like domain"/>
    <property type="match status" value="1"/>
</dbReference>
<dbReference type="Pfam" id="PF12804">
    <property type="entry name" value="NTP_transf_3"/>
    <property type="match status" value="1"/>
</dbReference>
<feature type="domain" description="MoaB/Mog" evidence="3">
    <location>
        <begin position="170"/>
        <end position="302"/>
    </location>
</feature>
<dbReference type="PIRSF" id="PIRSF036626">
    <property type="entry name" value="MPTBd_MobAlike"/>
    <property type="match status" value="1"/>
</dbReference>
<evidence type="ECO:0000259" key="3">
    <source>
        <dbReference type="SMART" id="SM00852"/>
    </source>
</evidence>
<dbReference type="CDD" id="cd03522">
    <property type="entry name" value="MoeA_like"/>
    <property type="match status" value="1"/>
</dbReference>
<dbReference type="InterPro" id="IPR025877">
    <property type="entry name" value="MobA-like_NTP_Trfase"/>
</dbReference>
<reference evidence="4 5" key="1">
    <citation type="submission" date="2017-08" db="EMBL/GenBank/DDBJ databases">
        <authorList>
            <person name="de Groot N.N."/>
        </authorList>
    </citation>
    <scope>NUCLEOTIDE SEQUENCE [LARGE SCALE GENOMIC DNA]</scope>
    <source>
        <strain evidence="4 5">JC85</strain>
    </source>
</reference>
<protein>
    <submittedName>
        <fullName evidence="4">Molybdopterin molybdochelatase /molybdenum cofactor cytidylyltransferase</fullName>
    </submittedName>
</protein>
<organism evidence="4 5">
    <name type="scientific">Rhizobium subbaraonis</name>
    <dbReference type="NCBI Taxonomy" id="908946"/>
    <lineage>
        <taxon>Bacteria</taxon>
        <taxon>Pseudomonadati</taxon>
        <taxon>Pseudomonadota</taxon>
        <taxon>Alphaproteobacteria</taxon>
        <taxon>Hyphomicrobiales</taxon>
        <taxon>Rhizobiaceae</taxon>
        <taxon>Rhizobium/Agrobacterium group</taxon>
        <taxon>Rhizobium</taxon>
    </lineage>
</organism>
<name>A0A285UMD0_9HYPH</name>
<dbReference type="Gene3D" id="3.90.550.10">
    <property type="entry name" value="Spore Coat Polysaccharide Biosynthesis Protein SpsA, Chain A"/>
    <property type="match status" value="1"/>
</dbReference>
<dbReference type="EMBL" id="OBQD01000010">
    <property type="protein sequence ID" value="SOC42558.1"/>
    <property type="molecule type" value="Genomic_DNA"/>
</dbReference>
<dbReference type="PANTHER" id="PTHR43777">
    <property type="entry name" value="MOLYBDENUM COFACTOR CYTIDYLYLTRANSFERASE"/>
    <property type="match status" value="1"/>
</dbReference>
<dbReference type="Pfam" id="PF00994">
    <property type="entry name" value="MoCF_biosynth"/>
    <property type="match status" value="1"/>
</dbReference>